<protein>
    <submittedName>
        <fullName evidence="2">Uncharacterized protein</fullName>
    </submittedName>
</protein>
<evidence type="ECO:0000313" key="3">
    <source>
        <dbReference type="Proteomes" id="UP000827986"/>
    </source>
</evidence>
<feature type="region of interest" description="Disordered" evidence="1">
    <location>
        <begin position="44"/>
        <end position="103"/>
    </location>
</feature>
<feature type="compositionally biased region" description="Basic and acidic residues" evidence="1">
    <location>
        <begin position="45"/>
        <end position="54"/>
    </location>
</feature>
<dbReference type="Proteomes" id="UP000827986">
    <property type="component" value="Unassembled WGS sequence"/>
</dbReference>
<evidence type="ECO:0000256" key="1">
    <source>
        <dbReference type="SAM" id="MobiDB-lite"/>
    </source>
</evidence>
<reference evidence="2" key="1">
    <citation type="submission" date="2021-09" db="EMBL/GenBank/DDBJ databases">
        <title>The genome of Mauremys mutica provides insights into the evolution of semi-aquatic lifestyle.</title>
        <authorList>
            <person name="Gong S."/>
            <person name="Gao Y."/>
        </authorList>
    </citation>
    <scope>NUCLEOTIDE SEQUENCE</scope>
    <source>
        <strain evidence="2">MM-2020</strain>
        <tissue evidence="2">Muscle</tissue>
    </source>
</reference>
<accession>A0A9D4BA39</accession>
<dbReference type="EMBL" id="JAHDVG010000463">
    <property type="protein sequence ID" value="KAH1186135.1"/>
    <property type="molecule type" value="Genomic_DNA"/>
</dbReference>
<comment type="caution">
    <text evidence="2">The sequence shown here is derived from an EMBL/GenBank/DDBJ whole genome shotgun (WGS) entry which is preliminary data.</text>
</comment>
<organism evidence="2 3">
    <name type="scientific">Mauremys mutica</name>
    <name type="common">yellowpond turtle</name>
    <dbReference type="NCBI Taxonomy" id="74926"/>
    <lineage>
        <taxon>Eukaryota</taxon>
        <taxon>Metazoa</taxon>
        <taxon>Chordata</taxon>
        <taxon>Craniata</taxon>
        <taxon>Vertebrata</taxon>
        <taxon>Euteleostomi</taxon>
        <taxon>Archelosauria</taxon>
        <taxon>Testudinata</taxon>
        <taxon>Testudines</taxon>
        <taxon>Cryptodira</taxon>
        <taxon>Durocryptodira</taxon>
        <taxon>Testudinoidea</taxon>
        <taxon>Geoemydidae</taxon>
        <taxon>Geoemydinae</taxon>
        <taxon>Mauremys</taxon>
    </lineage>
</organism>
<gene>
    <name evidence="2" type="ORF">KIL84_018884</name>
</gene>
<name>A0A9D4BA39_9SAUR</name>
<sequence>MGPPIISEGTELLQPQGCSGGKSELLQAPGLPGESKLLLELGQEEGEREKRDGGEEGEEVGSQSWEEREGEMSELLLGEGEGKHRMFSSPYPQQSKLNFCPHS</sequence>
<proteinExistence type="predicted"/>
<feature type="region of interest" description="Disordered" evidence="1">
    <location>
        <begin position="1"/>
        <end position="31"/>
    </location>
</feature>
<evidence type="ECO:0000313" key="2">
    <source>
        <dbReference type="EMBL" id="KAH1186135.1"/>
    </source>
</evidence>
<keyword evidence="3" id="KW-1185">Reference proteome</keyword>
<dbReference type="AlphaFoldDB" id="A0A9D4BA39"/>